<reference evidence="1" key="1">
    <citation type="submission" date="2016-10" db="EMBL/GenBank/DDBJ databases">
        <title>Sequence of Gallionella enrichment culture.</title>
        <authorList>
            <person name="Poehlein A."/>
            <person name="Muehling M."/>
            <person name="Daniel R."/>
        </authorList>
    </citation>
    <scope>NUCLEOTIDE SEQUENCE</scope>
</reference>
<organism evidence="1">
    <name type="scientific">mine drainage metagenome</name>
    <dbReference type="NCBI Taxonomy" id="410659"/>
    <lineage>
        <taxon>unclassified sequences</taxon>
        <taxon>metagenomes</taxon>
        <taxon>ecological metagenomes</taxon>
    </lineage>
</organism>
<dbReference type="AlphaFoldDB" id="A0A1J5NXZ9"/>
<dbReference type="EMBL" id="MLJW01008816">
    <property type="protein sequence ID" value="OIQ63654.1"/>
    <property type="molecule type" value="Genomic_DNA"/>
</dbReference>
<sequence>MATQILGDSTVKSIGSFFGLSFAGGGYTGDGARSGGIDGMGGFMAVMHPQETVIDHTMWQPANVQPANAQSSGGNSVVVNIVESPGQGGTQTSRSEAGTDYLTIFVEKVKNSIAGDIARGSGSVPGAMATTYGLNRVAGAY</sequence>
<proteinExistence type="predicted"/>
<gene>
    <name evidence="1" type="ORF">GALL_548060</name>
</gene>
<evidence type="ECO:0000313" key="1">
    <source>
        <dbReference type="EMBL" id="OIQ63654.1"/>
    </source>
</evidence>
<name>A0A1J5NXZ9_9ZZZZ</name>
<protein>
    <submittedName>
        <fullName evidence="1">Uncharacterized protein</fullName>
    </submittedName>
</protein>
<comment type="caution">
    <text evidence="1">The sequence shown here is derived from an EMBL/GenBank/DDBJ whole genome shotgun (WGS) entry which is preliminary data.</text>
</comment>
<accession>A0A1J5NXZ9</accession>